<feature type="transmembrane region" description="Helical" evidence="8">
    <location>
        <begin position="321"/>
        <end position="338"/>
    </location>
</feature>
<feature type="transmembrane region" description="Helical" evidence="8">
    <location>
        <begin position="209"/>
        <end position="229"/>
    </location>
</feature>
<protein>
    <submittedName>
        <fullName evidence="9">MBOAT family protein</fullName>
    </submittedName>
</protein>
<keyword evidence="5 8" id="KW-1133">Transmembrane helix</keyword>
<dbReference type="PIRSF" id="PIRSF500217">
    <property type="entry name" value="AlgI"/>
    <property type="match status" value="1"/>
</dbReference>
<evidence type="ECO:0000256" key="1">
    <source>
        <dbReference type="ARBA" id="ARBA00004651"/>
    </source>
</evidence>
<dbReference type="GO" id="GO:0016746">
    <property type="term" value="F:acyltransferase activity"/>
    <property type="evidence" value="ECO:0007669"/>
    <property type="project" value="UniProtKB-KW"/>
</dbReference>
<evidence type="ECO:0000256" key="3">
    <source>
        <dbReference type="ARBA" id="ARBA00022475"/>
    </source>
</evidence>
<evidence type="ECO:0000256" key="2">
    <source>
        <dbReference type="ARBA" id="ARBA00010323"/>
    </source>
</evidence>
<dbReference type="GO" id="GO:0042121">
    <property type="term" value="P:alginic acid biosynthetic process"/>
    <property type="evidence" value="ECO:0007669"/>
    <property type="project" value="InterPro"/>
</dbReference>
<dbReference type="AlphaFoldDB" id="A0A3A9AJ78"/>
<dbReference type="PIRSF" id="PIRSF016636">
    <property type="entry name" value="AlgI_DltB"/>
    <property type="match status" value="1"/>
</dbReference>
<dbReference type="PANTHER" id="PTHR13285:SF18">
    <property type="entry name" value="PROTEIN-CYSTEINE N-PALMITOYLTRANSFERASE RASP"/>
    <property type="match status" value="1"/>
</dbReference>
<feature type="transmembrane region" description="Helical" evidence="8">
    <location>
        <begin position="9"/>
        <end position="26"/>
    </location>
</feature>
<dbReference type="PANTHER" id="PTHR13285">
    <property type="entry name" value="ACYLTRANSFERASE"/>
    <property type="match status" value="1"/>
</dbReference>
<feature type="transmembrane region" description="Helical" evidence="8">
    <location>
        <begin position="38"/>
        <end position="61"/>
    </location>
</feature>
<keyword evidence="10" id="KW-1185">Reference proteome</keyword>
<comment type="similarity">
    <text evidence="2 7">Belongs to the membrane-bound acyltransferase family.</text>
</comment>
<organism evidence="9 10">
    <name type="scientific">Parablautia intestinalis</name>
    <dbReference type="NCBI Taxonomy" id="2320100"/>
    <lineage>
        <taxon>Bacteria</taxon>
        <taxon>Bacillati</taxon>
        <taxon>Bacillota</taxon>
        <taxon>Clostridia</taxon>
        <taxon>Lachnospirales</taxon>
        <taxon>Lachnospiraceae</taxon>
        <taxon>Parablautia</taxon>
    </lineage>
</organism>
<keyword evidence="7" id="KW-0012">Acyltransferase</keyword>
<reference evidence="9 10" key="1">
    <citation type="submission" date="2018-09" db="EMBL/GenBank/DDBJ databases">
        <title>Murine metabolic-syndrome-specific gut microbial biobank.</title>
        <authorList>
            <person name="Liu C."/>
        </authorList>
    </citation>
    <scope>NUCLEOTIDE SEQUENCE [LARGE SCALE GENOMIC DNA]</scope>
    <source>
        <strain evidence="9 10">0.1xD8-82</strain>
    </source>
</reference>
<evidence type="ECO:0000256" key="6">
    <source>
        <dbReference type="ARBA" id="ARBA00023136"/>
    </source>
</evidence>
<evidence type="ECO:0000256" key="7">
    <source>
        <dbReference type="PIRNR" id="PIRNR016636"/>
    </source>
</evidence>
<comment type="subcellular location">
    <subcellularLocation>
        <location evidence="1">Cell membrane</location>
        <topology evidence="1">Multi-pass membrane protein</topology>
    </subcellularLocation>
</comment>
<feature type="transmembrane region" description="Helical" evidence="8">
    <location>
        <begin position="86"/>
        <end position="105"/>
    </location>
</feature>
<evidence type="ECO:0000256" key="8">
    <source>
        <dbReference type="SAM" id="Phobius"/>
    </source>
</evidence>
<evidence type="ECO:0000256" key="5">
    <source>
        <dbReference type="ARBA" id="ARBA00022989"/>
    </source>
</evidence>
<evidence type="ECO:0000313" key="10">
    <source>
        <dbReference type="Proteomes" id="UP000280696"/>
    </source>
</evidence>
<keyword evidence="7" id="KW-0808">Transferase</keyword>
<dbReference type="RefSeq" id="WP_120469157.1">
    <property type="nucleotide sequence ID" value="NZ_RAYQ01000009.1"/>
</dbReference>
<feature type="transmembrane region" description="Helical" evidence="8">
    <location>
        <begin position="402"/>
        <end position="421"/>
    </location>
</feature>
<feature type="transmembrane region" description="Helical" evidence="8">
    <location>
        <begin position="345"/>
        <end position="366"/>
    </location>
</feature>
<proteinExistence type="inferred from homology"/>
<sequence length="458" mass="52835">MVSFSSLEFLFRFLPVFLILYFVMPVKHRDMVLLIGSIIFYAVGEPVFILVLIALTLLNYFMGTRMWKLNEGFHLSDWQKKRRKRCMIEAVVLDVAILAVFKWLAVFVDNSLLPMGLSFYIFKMISYQADTLRGEIWSRPKFYQTALYFTMFPQVVSGPIMRYNEGGFDGKRIYKPEQFEEGLKLFVIGLGMKVLLADRLAILWNDLQMIGFQSISTPLAWFGAFGYSLRLYFDFWGYSLMASGLMVMLGFDFIENFDHPYASKSISEFYRRWHVTLGNWFRDYVYIPLGGSRCRKGRLILNLAIVWLLTGIWHGNGLNYVIWGAVLGLLIILEKLLYGKILKKVPVLGNIYVLAVIPLTWVIFAITDLKQLGIYFGRLFPFIGGAGIAVNQQDIIKYSRNYSVYFIAGILLCIPAVSEFYSKHINNPLIVLALTVIFWLSIYFLSSSAGNPFMYLNF</sequence>
<accession>A0A3A9AJ78</accession>
<dbReference type="InterPro" id="IPR051085">
    <property type="entry name" value="MB_O-acyltransferase"/>
</dbReference>
<comment type="caution">
    <text evidence="9">The sequence shown here is derived from an EMBL/GenBank/DDBJ whole genome shotgun (WGS) entry which is preliminary data.</text>
</comment>
<evidence type="ECO:0000313" key="9">
    <source>
        <dbReference type="EMBL" id="RKI91512.1"/>
    </source>
</evidence>
<keyword evidence="6 7" id="KW-0472">Membrane</keyword>
<feature type="transmembrane region" description="Helical" evidence="8">
    <location>
        <begin position="235"/>
        <end position="254"/>
    </location>
</feature>
<dbReference type="InterPro" id="IPR024194">
    <property type="entry name" value="Ac/AlaTfrase_AlgI/DltB"/>
</dbReference>
<dbReference type="Pfam" id="PF03062">
    <property type="entry name" value="MBOAT"/>
    <property type="match status" value="1"/>
</dbReference>
<name>A0A3A9AJ78_9FIRM</name>
<dbReference type="InterPro" id="IPR004299">
    <property type="entry name" value="MBOAT_fam"/>
</dbReference>
<dbReference type="OrthoDB" id="9805788at2"/>
<dbReference type="InterPro" id="IPR028362">
    <property type="entry name" value="AlgI"/>
</dbReference>
<keyword evidence="4 8" id="KW-0812">Transmembrane</keyword>
<feature type="transmembrane region" description="Helical" evidence="8">
    <location>
        <begin position="372"/>
        <end position="390"/>
    </location>
</feature>
<keyword evidence="3 7" id="KW-1003">Cell membrane</keyword>
<dbReference type="EMBL" id="RAYQ01000009">
    <property type="protein sequence ID" value="RKI91512.1"/>
    <property type="molecule type" value="Genomic_DNA"/>
</dbReference>
<dbReference type="GO" id="GO:0005886">
    <property type="term" value="C:plasma membrane"/>
    <property type="evidence" value="ECO:0007669"/>
    <property type="project" value="UniProtKB-SubCell"/>
</dbReference>
<gene>
    <name evidence="9" type="ORF">D7V94_09530</name>
</gene>
<feature type="transmembrane region" description="Helical" evidence="8">
    <location>
        <begin position="427"/>
        <end position="445"/>
    </location>
</feature>
<dbReference type="Proteomes" id="UP000280696">
    <property type="component" value="Unassembled WGS sequence"/>
</dbReference>
<evidence type="ECO:0000256" key="4">
    <source>
        <dbReference type="ARBA" id="ARBA00022692"/>
    </source>
</evidence>